<dbReference type="Gene3D" id="2.50.20.20">
    <property type="match status" value="1"/>
</dbReference>
<reference evidence="2 3" key="1">
    <citation type="submission" date="2023-06" db="EMBL/GenBank/DDBJ databases">
        <title>Novel species in genus Planococcus.</title>
        <authorList>
            <person name="Ning S."/>
        </authorList>
    </citation>
    <scope>NUCLEOTIDE SEQUENCE [LARGE SCALE GENOMIC DNA]</scope>
    <source>
        <strain evidence="2 3">N028</strain>
    </source>
</reference>
<evidence type="ECO:0000313" key="2">
    <source>
        <dbReference type="EMBL" id="MDN7243297.1"/>
    </source>
</evidence>
<evidence type="ECO:0008006" key="4">
    <source>
        <dbReference type="Google" id="ProtNLM"/>
    </source>
</evidence>
<feature type="signal peptide" evidence="1">
    <location>
        <begin position="1"/>
        <end position="21"/>
    </location>
</feature>
<protein>
    <recommendedName>
        <fullName evidence="4">Lipoprotein</fullName>
    </recommendedName>
</protein>
<dbReference type="Proteomes" id="UP001172055">
    <property type="component" value="Unassembled WGS sequence"/>
</dbReference>
<feature type="chain" id="PRO_5046352065" description="Lipoprotein" evidence="1">
    <location>
        <begin position="22"/>
        <end position="293"/>
    </location>
</feature>
<sequence length="293" mass="33176">MDERMIVLKKWITFISGTALALGLAACGEAAEPVAEAEVEQNATSDMKLEEVFNKSMEAAEQVDSLHADIITEQNMKMLPDGMEIDMTIESATDMVTEPSAFHYKAETTMASDDIENENPTLMEMYLTEEGMFMYEASMDTWLRMPDDSVEDLKIFVDQQTANPEEQLKDLAPFKDDFAVDQNEEVYILTMDASGEKFQTTLFEQLKKTLGQMELETPLSKEDLDVHSVGYKLCIDKETFLVNSLTIDMVADLKIDEETMAIQSNVKADYSQYNEIEEIVLPEEVLQQAEENE</sequence>
<dbReference type="InterPro" id="IPR046720">
    <property type="entry name" value="DUF6612"/>
</dbReference>
<dbReference type="RefSeq" id="WP_301724781.1">
    <property type="nucleotide sequence ID" value="NZ_JAUJWV010000003.1"/>
</dbReference>
<gene>
    <name evidence="2" type="ORF">QWY14_15945</name>
</gene>
<evidence type="ECO:0000313" key="3">
    <source>
        <dbReference type="Proteomes" id="UP001172055"/>
    </source>
</evidence>
<organism evidence="2 3">
    <name type="scientific">Planococcus shixiaomingii</name>
    <dbReference type="NCBI Taxonomy" id="3058393"/>
    <lineage>
        <taxon>Bacteria</taxon>
        <taxon>Bacillati</taxon>
        <taxon>Bacillota</taxon>
        <taxon>Bacilli</taxon>
        <taxon>Bacillales</taxon>
        <taxon>Caryophanaceae</taxon>
        <taxon>Planococcus</taxon>
    </lineage>
</organism>
<accession>A0ABT8N5Y5</accession>
<dbReference type="PROSITE" id="PS51257">
    <property type="entry name" value="PROKAR_LIPOPROTEIN"/>
    <property type="match status" value="1"/>
</dbReference>
<name>A0ABT8N5Y5_9BACL</name>
<evidence type="ECO:0000256" key="1">
    <source>
        <dbReference type="SAM" id="SignalP"/>
    </source>
</evidence>
<keyword evidence="3" id="KW-1185">Reference proteome</keyword>
<proteinExistence type="predicted"/>
<keyword evidence="1" id="KW-0732">Signal</keyword>
<comment type="caution">
    <text evidence="2">The sequence shown here is derived from an EMBL/GenBank/DDBJ whole genome shotgun (WGS) entry which is preliminary data.</text>
</comment>
<dbReference type="EMBL" id="JAUJWV010000003">
    <property type="protein sequence ID" value="MDN7243297.1"/>
    <property type="molecule type" value="Genomic_DNA"/>
</dbReference>
<dbReference type="Pfam" id="PF20316">
    <property type="entry name" value="DUF6612"/>
    <property type="match status" value="1"/>
</dbReference>